<gene>
    <name evidence="2" type="ORF">ES288_A05G227700v1</name>
</gene>
<keyword evidence="3" id="KW-1185">Reference proteome</keyword>
<name>A0A5D2GKC4_GOSDA</name>
<feature type="region of interest" description="Disordered" evidence="1">
    <location>
        <begin position="1"/>
        <end position="20"/>
    </location>
</feature>
<evidence type="ECO:0000313" key="3">
    <source>
        <dbReference type="Proteomes" id="UP000323506"/>
    </source>
</evidence>
<protein>
    <submittedName>
        <fullName evidence="2">Uncharacterized protein</fullName>
    </submittedName>
</protein>
<accession>A0A5D2GKC4</accession>
<reference evidence="2 3" key="1">
    <citation type="submission" date="2019-06" db="EMBL/GenBank/DDBJ databases">
        <title>WGS assembly of Gossypium darwinii.</title>
        <authorList>
            <person name="Chen Z.J."/>
            <person name="Sreedasyam A."/>
            <person name="Ando A."/>
            <person name="Song Q."/>
            <person name="De L."/>
            <person name="Hulse-Kemp A."/>
            <person name="Ding M."/>
            <person name="Ye W."/>
            <person name="Kirkbride R."/>
            <person name="Jenkins J."/>
            <person name="Plott C."/>
            <person name="Lovell J."/>
            <person name="Lin Y.-M."/>
            <person name="Vaughn R."/>
            <person name="Liu B."/>
            <person name="Li W."/>
            <person name="Simpson S."/>
            <person name="Scheffler B."/>
            <person name="Saski C."/>
            <person name="Grover C."/>
            <person name="Hu G."/>
            <person name="Conover J."/>
            <person name="Carlson J."/>
            <person name="Shu S."/>
            <person name="Boston L."/>
            <person name="Williams M."/>
            <person name="Peterson D."/>
            <person name="Mcgee K."/>
            <person name="Jones D."/>
            <person name="Wendel J."/>
            <person name="Stelly D."/>
            <person name="Grimwood J."/>
            <person name="Schmutz J."/>
        </authorList>
    </citation>
    <scope>NUCLEOTIDE SEQUENCE [LARGE SCALE GENOMIC DNA]</scope>
    <source>
        <strain evidence="2">1808015.09</strain>
    </source>
</reference>
<dbReference type="EMBL" id="CM017692">
    <property type="protein sequence ID" value="TYH17896.1"/>
    <property type="molecule type" value="Genomic_DNA"/>
</dbReference>
<dbReference type="Proteomes" id="UP000323506">
    <property type="component" value="Chromosome A05"/>
</dbReference>
<evidence type="ECO:0000313" key="2">
    <source>
        <dbReference type="EMBL" id="TYH17896.1"/>
    </source>
</evidence>
<proteinExistence type="predicted"/>
<dbReference type="AlphaFoldDB" id="A0A5D2GKC4"/>
<organism evidence="2 3">
    <name type="scientific">Gossypium darwinii</name>
    <name type="common">Darwin's cotton</name>
    <name type="synonym">Gossypium barbadense var. darwinii</name>
    <dbReference type="NCBI Taxonomy" id="34276"/>
    <lineage>
        <taxon>Eukaryota</taxon>
        <taxon>Viridiplantae</taxon>
        <taxon>Streptophyta</taxon>
        <taxon>Embryophyta</taxon>
        <taxon>Tracheophyta</taxon>
        <taxon>Spermatophyta</taxon>
        <taxon>Magnoliopsida</taxon>
        <taxon>eudicotyledons</taxon>
        <taxon>Gunneridae</taxon>
        <taxon>Pentapetalae</taxon>
        <taxon>rosids</taxon>
        <taxon>malvids</taxon>
        <taxon>Malvales</taxon>
        <taxon>Malvaceae</taxon>
        <taxon>Malvoideae</taxon>
        <taxon>Gossypium</taxon>
    </lineage>
</organism>
<evidence type="ECO:0000256" key="1">
    <source>
        <dbReference type="SAM" id="MobiDB-lite"/>
    </source>
</evidence>
<sequence>MHSRVSRRKRPKFKTKTAKLKRSHKNQMIESFLISTPKKQKRVYFIYVMSKLGNDHEVIPMASTHVFVSFKGRVLVLRKYVLIGFRNQMTRPVVDEYFNRSKEFGQHRSLQPRLPCD</sequence>